<dbReference type="EMBL" id="FNHG01000017">
    <property type="protein sequence ID" value="SDM65103.1"/>
    <property type="molecule type" value="Genomic_DNA"/>
</dbReference>
<gene>
    <name evidence="3" type="ORF">SAMN04488568_11716</name>
</gene>
<proteinExistence type="inferred from homology"/>
<dbReference type="RefSeq" id="WP_091771145.1">
    <property type="nucleotide sequence ID" value="NZ_FNHG01000017.1"/>
</dbReference>
<comment type="similarity">
    <text evidence="1">Belongs to the RelE toxin family.</text>
</comment>
<sequence length="94" mass="10520">MKLVFSDRAVADLEEIGDYVALDNPLRAMSFIAELRSACARLSAFPEAAPLRPELGEGLRGQPHGQYLIFYRIADGVMRIERILQGNRLFPEAD</sequence>
<dbReference type="Gene3D" id="3.30.2310.20">
    <property type="entry name" value="RelE-like"/>
    <property type="match status" value="1"/>
</dbReference>
<evidence type="ECO:0000313" key="3">
    <source>
        <dbReference type="EMBL" id="SDM65103.1"/>
    </source>
</evidence>
<dbReference type="InterPro" id="IPR007712">
    <property type="entry name" value="RelE/ParE_toxin"/>
</dbReference>
<accession>A0A1G9UZ10</accession>
<dbReference type="AlphaFoldDB" id="A0A1G9UZ10"/>
<protein>
    <submittedName>
        <fullName evidence="3">ParE toxin of type II toxin-antitoxin system, parDE</fullName>
    </submittedName>
</protein>
<dbReference type="PANTHER" id="PTHR33755:SF6">
    <property type="entry name" value="PLASMID STABILIZATION SYSTEM PROTEIN"/>
    <property type="match status" value="1"/>
</dbReference>
<keyword evidence="4" id="KW-1185">Reference proteome</keyword>
<dbReference type="OrthoDB" id="7173315at2"/>
<evidence type="ECO:0000256" key="2">
    <source>
        <dbReference type="ARBA" id="ARBA00022649"/>
    </source>
</evidence>
<dbReference type="Pfam" id="PF05016">
    <property type="entry name" value="ParE_toxin"/>
    <property type="match status" value="1"/>
</dbReference>
<dbReference type="STRING" id="144026.SAMN04488568_11716"/>
<name>A0A1G9UZ10_9PROT</name>
<dbReference type="Proteomes" id="UP000199759">
    <property type="component" value="Unassembled WGS sequence"/>
</dbReference>
<dbReference type="InterPro" id="IPR035093">
    <property type="entry name" value="RelE/ParE_toxin_dom_sf"/>
</dbReference>
<dbReference type="PANTHER" id="PTHR33755">
    <property type="entry name" value="TOXIN PARE1-RELATED"/>
    <property type="match status" value="1"/>
</dbReference>
<reference evidence="3 4" key="1">
    <citation type="submission" date="2016-10" db="EMBL/GenBank/DDBJ databases">
        <authorList>
            <person name="de Groot N.N."/>
        </authorList>
    </citation>
    <scope>NUCLEOTIDE SEQUENCE [LARGE SCALE GENOMIC DNA]</scope>
    <source>
        <strain evidence="3 4">DSM 16077</strain>
    </source>
</reference>
<organism evidence="3 4">
    <name type="scientific">Maricaulis salignorans</name>
    <dbReference type="NCBI Taxonomy" id="144026"/>
    <lineage>
        <taxon>Bacteria</taxon>
        <taxon>Pseudomonadati</taxon>
        <taxon>Pseudomonadota</taxon>
        <taxon>Alphaproteobacteria</taxon>
        <taxon>Maricaulales</taxon>
        <taxon>Maricaulaceae</taxon>
        <taxon>Maricaulis</taxon>
    </lineage>
</organism>
<evidence type="ECO:0000313" key="4">
    <source>
        <dbReference type="Proteomes" id="UP000199759"/>
    </source>
</evidence>
<evidence type="ECO:0000256" key="1">
    <source>
        <dbReference type="ARBA" id="ARBA00006226"/>
    </source>
</evidence>
<keyword evidence="2" id="KW-1277">Toxin-antitoxin system</keyword>
<dbReference type="InterPro" id="IPR051803">
    <property type="entry name" value="TA_system_RelE-like_toxin"/>
</dbReference>